<evidence type="ECO:0000313" key="2">
    <source>
        <dbReference type="EMBL" id="KAJ7038725.1"/>
    </source>
</evidence>
<reference evidence="2" key="1">
    <citation type="submission" date="2023-03" db="EMBL/GenBank/DDBJ databases">
        <title>Massive genome expansion in bonnet fungi (Mycena s.s.) driven by repeated elements and novel gene families across ecological guilds.</title>
        <authorList>
            <consortium name="Lawrence Berkeley National Laboratory"/>
            <person name="Harder C.B."/>
            <person name="Miyauchi S."/>
            <person name="Viragh M."/>
            <person name="Kuo A."/>
            <person name="Thoen E."/>
            <person name="Andreopoulos B."/>
            <person name="Lu D."/>
            <person name="Skrede I."/>
            <person name="Drula E."/>
            <person name="Henrissat B."/>
            <person name="Morin E."/>
            <person name="Kohler A."/>
            <person name="Barry K."/>
            <person name="LaButti K."/>
            <person name="Morin E."/>
            <person name="Salamov A."/>
            <person name="Lipzen A."/>
            <person name="Mereny Z."/>
            <person name="Hegedus B."/>
            <person name="Baldrian P."/>
            <person name="Stursova M."/>
            <person name="Weitz H."/>
            <person name="Taylor A."/>
            <person name="Grigoriev I.V."/>
            <person name="Nagy L.G."/>
            <person name="Martin F."/>
            <person name="Kauserud H."/>
        </authorList>
    </citation>
    <scope>NUCLEOTIDE SEQUENCE</scope>
    <source>
        <strain evidence="2">CBHHK200</strain>
    </source>
</reference>
<feature type="region of interest" description="Disordered" evidence="1">
    <location>
        <begin position="255"/>
        <end position="309"/>
    </location>
</feature>
<feature type="region of interest" description="Disordered" evidence="1">
    <location>
        <begin position="185"/>
        <end position="233"/>
    </location>
</feature>
<dbReference type="AlphaFoldDB" id="A0AAD6T5C1"/>
<name>A0AAD6T5C1_9AGAR</name>
<sequence length="381" mass="41960">MYYYVEKKQATRAEERSKRGRRRRSTVHTHTGVAYPSRPPQAPNYGAFACSVPLYTHPDFKGLVPHNEHGRRSWHLLKHPTKAAVFSDLNSLKGYLKALDDPAFDSTALDDPAKTDHYSDALKLAHGLYKWCTTHHAHPTTPEQRRSIQRIVPPTNLDDLLFYDAEGQHARLKLSRMHPRTGPLFPAPTLFKEPSVKPRDARDTHKRARSESPDLSLALQSKKRRSNPDDNCAHAVDSALHAHTHNLVYREAVATQSTHSAGLPPAPTPTARTAPSKDVEGVAQSSPPKSRAPAPKSSPCTPTIKPVGSVLPNAAPAPVAKSEAEAAAGARPRPYYYFSDGRVRRSIEEADKAFEECPAAMTIVGSLAEVEQLFWAGRVGP</sequence>
<feature type="compositionally biased region" description="Basic and acidic residues" evidence="1">
    <location>
        <begin position="1"/>
        <end position="17"/>
    </location>
</feature>
<accession>A0AAD6T5C1</accession>
<feature type="compositionally biased region" description="Basic and acidic residues" evidence="1">
    <location>
        <begin position="194"/>
        <end position="203"/>
    </location>
</feature>
<evidence type="ECO:0000256" key="1">
    <source>
        <dbReference type="SAM" id="MobiDB-lite"/>
    </source>
</evidence>
<gene>
    <name evidence="2" type="ORF">C8F04DRAFT_1179402</name>
</gene>
<feature type="compositionally biased region" description="Basic residues" evidence="1">
    <location>
        <begin position="18"/>
        <end position="27"/>
    </location>
</feature>
<comment type="caution">
    <text evidence="2">The sequence shown here is derived from an EMBL/GenBank/DDBJ whole genome shotgun (WGS) entry which is preliminary data.</text>
</comment>
<feature type="region of interest" description="Disordered" evidence="1">
    <location>
        <begin position="1"/>
        <end position="38"/>
    </location>
</feature>
<dbReference type="EMBL" id="JARJCM010000030">
    <property type="protein sequence ID" value="KAJ7038725.1"/>
    <property type="molecule type" value="Genomic_DNA"/>
</dbReference>
<proteinExistence type="predicted"/>
<protein>
    <submittedName>
        <fullName evidence="2">Uncharacterized protein</fullName>
    </submittedName>
</protein>
<feature type="compositionally biased region" description="Low complexity" evidence="1">
    <location>
        <begin position="285"/>
        <end position="299"/>
    </location>
</feature>
<organism evidence="2 3">
    <name type="scientific">Mycena alexandri</name>
    <dbReference type="NCBI Taxonomy" id="1745969"/>
    <lineage>
        <taxon>Eukaryota</taxon>
        <taxon>Fungi</taxon>
        <taxon>Dikarya</taxon>
        <taxon>Basidiomycota</taxon>
        <taxon>Agaricomycotina</taxon>
        <taxon>Agaricomycetes</taxon>
        <taxon>Agaricomycetidae</taxon>
        <taxon>Agaricales</taxon>
        <taxon>Marasmiineae</taxon>
        <taxon>Mycenaceae</taxon>
        <taxon>Mycena</taxon>
    </lineage>
</organism>
<dbReference type="Proteomes" id="UP001218188">
    <property type="component" value="Unassembled WGS sequence"/>
</dbReference>
<keyword evidence="3" id="KW-1185">Reference proteome</keyword>
<evidence type="ECO:0000313" key="3">
    <source>
        <dbReference type="Proteomes" id="UP001218188"/>
    </source>
</evidence>